<name>A0AAD7A911_9AGAR</name>
<dbReference type="InterPro" id="IPR036249">
    <property type="entry name" value="Thioredoxin-like_sf"/>
</dbReference>
<proteinExistence type="predicted"/>
<evidence type="ECO:0000313" key="2">
    <source>
        <dbReference type="EMBL" id="KAJ7351997.1"/>
    </source>
</evidence>
<dbReference type="PROSITE" id="PS50404">
    <property type="entry name" value="GST_NTER"/>
    <property type="match status" value="1"/>
</dbReference>
<organism evidence="2 3">
    <name type="scientific">Mycena albidolilacea</name>
    <dbReference type="NCBI Taxonomy" id="1033008"/>
    <lineage>
        <taxon>Eukaryota</taxon>
        <taxon>Fungi</taxon>
        <taxon>Dikarya</taxon>
        <taxon>Basidiomycota</taxon>
        <taxon>Agaricomycotina</taxon>
        <taxon>Agaricomycetes</taxon>
        <taxon>Agaricomycetidae</taxon>
        <taxon>Agaricales</taxon>
        <taxon>Marasmiineae</taxon>
        <taxon>Mycenaceae</taxon>
        <taxon>Mycena</taxon>
    </lineage>
</organism>
<keyword evidence="3" id="KW-1185">Reference proteome</keyword>
<dbReference type="Pfam" id="PF13409">
    <property type="entry name" value="GST_N_2"/>
    <property type="match status" value="1"/>
</dbReference>
<evidence type="ECO:0000313" key="3">
    <source>
        <dbReference type="Proteomes" id="UP001218218"/>
    </source>
</evidence>
<evidence type="ECO:0000259" key="1">
    <source>
        <dbReference type="PROSITE" id="PS50404"/>
    </source>
</evidence>
<dbReference type="SUPFAM" id="SSF52833">
    <property type="entry name" value="Thioredoxin-like"/>
    <property type="match status" value="1"/>
</dbReference>
<comment type="caution">
    <text evidence="2">The sequence shown here is derived from an EMBL/GenBank/DDBJ whole genome shotgun (WGS) entry which is preliminary data.</text>
</comment>
<sequence length="235" mass="26118">MAAPITLFDLDSKVGGPLSPWVLPIRLLLNYKRIPYKTTWVNFPDIAKVLTAAGAPPTRTGTSPYTVPAIVDGEKAISDSRKIAEYLERSYPERPVPLQGGAQESAINAFVTVLRPLVVPHVVNHLDERSTAYYIETRRIMLGKELYEIDPPSQHEEAVRALEAALTKLSDFTGETTAGWIFGKNGPVYEDFQLIGWFNWLKVAGSPGLWDHIKDLNDGKWNGLLKAAEPYTTLD</sequence>
<protein>
    <recommendedName>
        <fullName evidence="1">GST N-terminal domain-containing protein</fullName>
    </recommendedName>
</protein>
<dbReference type="Pfam" id="PF22041">
    <property type="entry name" value="GST_C_7"/>
    <property type="match status" value="1"/>
</dbReference>
<dbReference type="Gene3D" id="1.20.1050.10">
    <property type="match status" value="1"/>
</dbReference>
<dbReference type="InterPro" id="IPR004045">
    <property type="entry name" value="Glutathione_S-Trfase_N"/>
</dbReference>
<dbReference type="Gene3D" id="3.40.30.10">
    <property type="entry name" value="Glutaredoxin"/>
    <property type="match status" value="1"/>
</dbReference>
<dbReference type="AlphaFoldDB" id="A0AAD7A911"/>
<dbReference type="EMBL" id="JARIHO010000012">
    <property type="protein sequence ID" value="KAJ7351997.1"/>
    <property type="molecule type" value="Genomic_DNA"/>
</dbReference>
<dbReference type="InterPro" id="IPR054416">
    <property type="entry name" value="GST_UstS-like_C"/>
</dbReference>
<reference evidence="2" key="1">
    <citation type="submission" date="2023-03" db="EMBL/GenBank/DDBJ databases">
        <title>Massive genome expansion in bonnet fungi (Mycena s.s.) driven by repeated elements and novel gene families across ecological guilds.</title>
        <authorList>
            <consortium name="Lawrence Berkeley National Laboratory"/>
            <person name="Harder C.B."/>
            <person name="Miyauchi S."/>
            <person name="Viragh M."/>
            <person name="Kuo A."/>
            <person name="Thoen E."/>
            <person name="Andreopoulos B."/>
            <person name="Lu D."/>
            <person name="Skrede I."/>
            <person name="Drula E."/>
            <person name="Henrissat B."/>
            <person name="Morin E."/>
            <person name="Kohler A."/>
            <person name="Barry K."/>
            <person name="LaButti K."/>
            <person name="Morin E."/>
            <person name="Salamov A."/>
            <person name="Lipzen A."/>
            <person name="Mereny Z."/>
            <person name="Hegedus B."/>
            <person name="Baldrian P."/>
            <person name="Stursova M."/>
            <person name="Weitz H."/>
            <person name="Taylor A."/>
            <person name="Grigoriev I.V."/>
            <person name="Nagy L.G."/>
            <person name="Martin F."/>
            <person name="Kauserud H."/>
        </authorList>
    </citation>
    <scope>NUCLEOTIDE SEQUENCE</scope>
    <source>
        <strain evidence="2">CBHHK002</strain>
    </source>
</reference>
<gene>
    <name evidence="2" type="ORF">DFH08DRAFT_774858</name>
</gene>
<dbReference type="Proteomes" id="UP001218218">
    <property type="component" value="Unassembled WGS sequence"/>
</dbReference>
<accession>A0AAD7A911</accession>
<feature type="domain" description="GST N-terminal" evidence="1">
    <location>
        <begin position="9"/>
        <end position="95"/>
    </location>
</feature>